<evidence type="ECO:0000256" key="1">
    <source>
        <dbReference type="ARBA" id="ARBA00004141"/>
    </source>
</evidence>
<reference evidence="11" key="1">
    <citation type="journal article" date="2023" name="bioRxiv">
        <title>Scaffold-level genome assemblies of two parasitoid biocontrol wasps reveal the parthenogenesis mechanism and an associated novel virus.</title>
        <authorList>
            <person name="Inwood S."/>
            <person name="Skelly J."/>
            <person name="Guhlin J."/>
            <person name="Harrop T."/>
            <person name="Goldson S."/>
            <person name="Dearden P."/>
        </authorList>
    </citation>
    <scope>NUCLEOTIDE SEQUENCE</scope>
    <source>
        <strain evidence="11">Lincoln</strain>
        <tissue evidence="11">Whole body</tissue>
    </source>
</reference>
<evidence type="ECO:0000256" key="6">
    <source>
        <dbReference type="ARBA" id="ARBA00023136"/>
    </source>
</evidence>
<evidence type="ECO:0000256" key="9">
    <source>
        <dbReference type="SAM" id="Coils"/>
    </source>
</evidence>
<evidence type="ECO:0000313" key="12">
    <source>
        <dbReference type="Proteomes" id="UP001168972"/>
    </source>
</evidence>
<feature type="transmembrane region" description="Helical" evidence="10">
    <location>
        <begin position="47"/>
        <end position="70"/>
    </location>
</feature>
<keyword evidence="7" id="KW-0675">Receptor</keyword>
<sequence length="269" mass="30587">MKTSIQQSKLKSDPSVTSPNQDLDWAIRWNRIVLQILGLWTYSEQSLFVEILSHFHTALIALSVFIFMILPQSFALIKVWGSVALVIDNIAMNLPVMTAEFKFLILWYKKKVAFNTVIRTINNITDVPGALFAIQCVYFYDVTPPLIYHLTMVSQIIGTAFASFLYTAVDVLYGLIIAHLCGQLENLSYKLENMTNHKKNFQNVLKIAQQKHCSLIRSDEFSQIGFLLIHAQRPLYITFGKFAPITLNTFAKVLKTSCGWVSVLLAMKN</sequence>
<comment type="subcellular location">
    <subcellularLocation>
        <location evidence="1">Membrane</location>
        <topology evidence="1">Multi-pass membrane protein</topology>
    </subcellularLocation>
</comment>
<keyword evidence="3 10" id="KW-0812">Transmembrane</keyword>
<keyword evidence="9" id="KW-0175">Coiled coil</keyword>
<feature type="transmembrane region" description="Helical" evidence="10">
    <location>
        <begin position="90"/>
        <end position="108"/>
    </location>
</feature>
<evidence type="ECO:0000256" key="2">
    <source>
        <dbReference type="ARBA" id="ARBA00022606"/>
    </source>
</evidence>
<proteinExistence type="predicted"/>
<protein>
    <submittedName>
        <fullName evidence="11">Uncharacterized protein</fullName>
    </submittedName>
</protein>
<keyword evidence="8" id="KW-0807">Transducer</keyword>
<keyword evidence="4" id="KW-0552">Olfaction</keyword>
<evidence type="ECO:0000256" key="4">
    <source>
        <dbReference type="ARBA" id="ARBA00022725"/>
    </source>
</evidence>
<evidence type="ECO:0000256" key="7">
    <source>
        <dbReference type="ARBA" id="ARBA00023170"/>
    </source>
</evidence>
<dbReference type="PANTHER" id="PTHR21137:SF42">
    <property type="entry name" value="ODORANT RECEPTOR 83A"/>
    <property type="match status" value="1"/>
</dbReference>
<dbReference type="PANTHER" id="PTHR21137">
    <property type="entry name" value="ODORANT RECEPTOR"/>
    <property type="match status" value="1"/>
</dbReference>
<dbReference type="Proteomes" id="UP001168972">
    <property type="component" value="Unassembled WGS sequence"/>
</dbReference>
<evidence type="ECO:0000313" key="11">
    <source>
        <dbReference type="EMBL" id="KAK0180232.1"/>
    </source>
</evidence>
<feature type="coiled-coil region" evidence="9">
    <location>
        <begin position="184"/>
        <end position="211"/>
    </location>
</feature>
<comment type="caution">
    <text evidence="11">The sequence shown here is derived from an EMBL/GenBank/DDBJ whole genome shotgun (WGS) entry which is preliminary data.</text>
</comment>
<dbReference type="GO" id="GO:0004984">
    <property type="term" value="F:olfactory receptor activity"/>
    <property type="evidence" value="ECO:0007669"/>
    <property type="project" value="InterPro"/>
</dbReference>
<accession>A0AA39G2C7</accession>
<keyword evidence="5 10" id="KW-1133">Transmembrane helix</keyword>
<dbReference type="EMBL" id="JAQQBR010000003">
    <property type="protein sequence ID" value="KAK0180232.1"/>
    <property type="molecule type" value="Genomic_DNA"/>
</dbReference>
<feature type="transmembrane region" description="Helical" evidence="10">
    <location>
        <begin position="120"/>
        <end position="140"/>
    </location>
</feature>
<dbReference type="GO" id="GO:0005886">
    <property type="term" value="C:plasma membrane"/>
    <property type="evidence" value="ECO:0007669"/>
    <property type="project" value="TreeGrafter"/>
</dbReference>
<reference evidence="11" key="2">
    <citation type="submission" date="2023-03" db="EMBL/GenBank/DDBJ databases">
        <authorList>
            <person name="Inwood S.N."/>
            <person name="Skelly J.G."/>
            <person name="Guhlin J."/>
            <person name="Harrop T.W.R."/>
            <person name="Goldson S.G."/>
            <person name="Dearden P.K."/>
        </authorList>
    </citation>
    <scope>NUCLEOTIDE SEQUENCE</scope>
    <source>
        <strain evidence="11">Lincoln</strain>
        <tissue evidence="11">Whole body</tissue>
    </source>
</reference>
<keyword evidence="12" id="KW-1185">Reference proteome</keyword>
<evidence type="ECO:0000256" key="8">
    <source>
        <dbReference type="ARBA" id="ARBA00023224"/>
    </source>
</evidence>
<dbReference type="GO" id="GO:0007165">
    <property type="term" value="P:signal transduction"/>
    <property type="evidence" value="ECO:0007669"/>
    <property type="project" value="UniProtKB-KW"/>
</dbReference>
<name>A0AA39G2C7_MICHY</name>
<keyword evidence="2" id="KW-0716">Sensory transduction</keyword>
<evidence type="ECO:0000256" key="3">
    <source>
        <dbReference type="ARBA" id="ARBA00022692"/>
    </source>
</evidence>
<dbReference type="GO" id="GO:0005549">
    <property type="term" value="F:odorant binding"/>
    <property type="evidence" value="ECO:0007669"/>
    <property type="project" value="InterPro"/>
</dbReference>
<organism evidence="11 12">
    <name type="scientific">Microctonus hyperodae</name>
    <name type="common">Parasitoid wasp</name>
    <dbReference type="NCBI Taxonomy" id="165561"/>
    <lineage>
        <taxon>Eukaryota</taxon>
        <taxon>Metazoa</taxon>
        <taxon>Ecdysozoa</taxon>
        <taxon>Arthropoda</taxon>
        <taxon>Hexapoda</taxon>
        <taxon>Insecta</taxon>
        <taxon>Pterygota</taxon>
        <taxon>Neoptera</taxon>
        <taxon>Endopterygota</taxon>
        <taxon>Hymenoptera</taxon>
        <taxon>Apocrita</taxon>
        <taxon>Ichneumonoidea</taxon>
        <taxon>Braconidae</taxon>
        <taxon>Euphorinae</taxon>
        <taxon>Microctonus</taxon>
    </lineage>
</organism>
<keyword evidence="6 10" id="KW-0472">Membrane</keyword>
<gene>
    <name evidence="11" type="ORF">PV327_005897</name>
</gene>
<evidence type="ECO:0000256" key="10">
    <source>
        <dbReference type="SAM" id="Phobius"/>
    </source>
</evidence>
<evidence type="ECO:0000256" key="5">
    <source>
        <dbReference type="ARBA" id="ARBA00022989"/>
    </source>
</evidence>
<dbReference type="AlphaFoldDB" id="A0AA39G2C7"/>
<dbReference type="InterPro" id="IPR004117">
    <property type="entry name" value="7tm6_olfct_rcpt"/>
</dbReference>